<dbReference type="AlphaFoldDB" id="A0A7X1AXF5"/>
<dbReference type="InterPro" id="IPR035917">
    <property type="entry name" value="YjbQ-like_sf"/>
</dbReference>
<dbReference type="PANTHER" id="PTHR30615:SF8">
    <property type="entry name" value="UPF0047 PROTEIN C4A8.02C"/>
    <property type="match status" value="1"/>
</dbReference>
<evidence type="ECO:0000313" key="3">
    <source>
        <dbReference type="Proteomes" id="UP000525652"/>
    </source>
</evidence>
<gene>
    <name evidence="2" type="ORF">H5P30_02265</name>
</gene>
<keyword evidence="3" id="KW-1185">Reference proteome</keyword>
<dbReference type="PANTHER" id="PTHR30615">
    <property type="entry name" value="UNCHARACTERIZED PROTEIN YJBQ-RELATED"/>
    <property type="match status" value="1"/>
</dbReference>
<dbReference type="RefSeq" id="WP_185691342.1">
    <property type="nucleotide sequence ID" value="NZ_JACHVA010000028.1"/>
</dbReference>
<dbReference type="Proteomes" id="UP000525652">
    <property type="component" value="Unassembled WGS sequence"/>
</dbReference>
<dbReference type="Gene3D" id="2.60.120.460">
    <property type="entry name" value="YjbQ-like"/>
    <property type="match status" value="1"/>
</dbReference>
<dbReference type="EMBL" id="JACHVA010000028">
    <property type="protein sequence ID" value="MBC2600600.1"/>
    <property type="molecule type" value="Genomic_DNA"/>
</dbReference>
<evidence type="ECO:0000256" key="1">
    <source>
        <dbReference type="ARBA" id="ARBA00005534"/>
    </source>
</evidence>
<accession>A0A7X1AXF5</accession>
<sequence length="137" mass="15109">MSVTNNTFSVETGGRGLYEITDRVQSAVSSAGASEALALVFCRHTSCSLVLMENADPTAQADLERYMDEMVPDGTGYEHTLEGPDDMPSHIKMVLTRSSESIPVINGRLALGTWQGIFLWEHRDRPHRRSLVVSISQ</sequence>
<organism evidence="2 3">
    <name type="scientific">Puniceicoccus vermicola</name>
    <dbReference type="NCBI Taxonomy" id="388746"/>
    <lineage>
        <taxon>Bacteria</taxon>
        <taxon>Pseudomonadati</taxon>
        <taxon>Verrucomicrobiota</taxon>
        <taxon>Opitutia</taxon>
        <taxon>Puniceicoccales</taxon>
        <taxon>Puniceicoccaceae</taxon>
        <taxon>Puniceicoccus</taxon>
    </lineage>
</organism>
<comment type="caution">
    <text evidence="2">The sequence shown here is derived from an EMBL/GenBank/DDBJ whole genome shotgun (WGS) entry which is preliminary data.</text>
</comment>
<dbReference type="NCBIfam" id="TIGR00149">
    <property type="entry name" value="TIGR00149_YjbQ"/>
    <property type="match status" value="1"/>
</dbReference>
<dbReference type="Pfam" id="PF01894">
    <property type="entry name" value="YjbQ"/>
    <property type="match status" value="1"/>
</dbReference>
<dbReference type="InterPro" id="IPR001602">
    <property type="entry name" value="UPF0047_YjbQ-like"/>
</dbReference>
<name>A0A7X1AXF5_9BACT</name>
<dbReference type="PROSITE" id="PS01314">
    <property type="entry name" value="UPF0047"/>
    <property type="match status" value="1"/>
</dbReference>
<proteinExistence type="inferred from homology"/>
<dbReference type="PIRSF" id="PIRSF004681">
    <property type="entry name" value="UCP004681"/>
    <property type="match status" value="1"/>
</dbReference>
<protein>
    <submittedName>
        <fullName evidence="2">YjbQ family protein</fullName>
    </submittedName>
</protein>
<reference evidence="2 3" key="1">
    <citation type="submission" date="2020-07" db="EMBL/GenBank/DDBJ databases">
        <authorList>
            <person name="Feng X."/>
        </authorList>
    </citation>
    <scope>NUCLEOTIDE SEQUENCE [LARGE SCALE GENOMIC DNA]</scope>
    <source>
        <strain evidence="2 3">JCM14086</strain>
    </source>
</reference>
<dbReference type="SUPFAM" id="SSF111038">
    <property type="entry name" value="YjbQ-like"/>
    <property type="match status" value="1"/>
</dbReference>
<evidence type="ECO:0000313" key="2">
    <source>
        <dbReference type="EMBL" id="MBC2600600.1"/>
    </source>
</evidence>
<comment type="similarity">
    <text evidence="1">Belongs to the UPF0047 family.</text>
</comment>